<evidence type="ECO:0000256" key="4">
    <source>
        <dbReference type="SAM" id="MobiDB-lite"/>
    </source>
</evidence>
<feature type="compositionally biased region" description="Basic and acidic residues" evidence="4">
    <location>
        <begin position="790"/>
        <end position="815"/>
    </location>
</feature>
<dbReference type="InterPro" id="IPR043519">
    <property type="entry name" value="NT_sf"/>
</dbReference>
<comment type="caution">
    <text evidence="6">The sequence shown here is derived from an EMBL/GenBank/DDBJ whole genome shotgun (WGS) entry which is preliminary data.</text>
</comment>
<dbReference type="InterPro" id="IPR049402">
    <property type="entry name" value="DZF_dom_C"/>
</dbReference>
<dbReference type="SUPFAM" id="SSF57667">
    <property type="entry name" value="beta-beta-alpha zinc fingers"/>
    <property type="match status" value="3"/>
</dbReference>
<dbReference type="InterPro" id="IPR022755">
    <property type="entry name" value="Znf_C2H2_jaz"/>
</dbReference>
<evidence type="ECO:0000256" key="2">
    <source>
        <dbReference type="ARBA" id="ARBA00022771"/>
    </source>
</evidence>
<evidence type="ECO:0000256" key="1">
    <source>
        <dbReference type="ARBA" id="ARBA00022723"/>
    </source>
</evidence>
<sequence length="815" mass="91645">MSNGYVYSPYSYMTQQAQTFYAARPPMTGYDYNTMSSYGYMGARPPLPSSSGSGPRAPYQYPVYASYGTQYPQPSNYDSALQIAAAALAKNTPGSQSSTPISSGKGAKWTYKGGAQNQRNNQQNSKKRYQPSSTNANAQIHYCEICRISCGGQQTYQEHLNGSKHKKKEQASKSNQELRNMSTKPGVNVLRCELCDVTCTAAEAYKAHIDGSKHQKALKLHQKLGKPIPSFEPQILNSNLSNSKPDIHATTPAVIQAKPKFIVKSPVITAQQQVIQPVNSEIVPVEQQQQPAQNNATSEDNNSTLAKLLEMSNVKPVGVEYIEMSNDGTKPVMYHCKLCDCKFNDPSAKDMHLKGRRHRLAYKKKVDPSLQVDMKASNSRTGRVARSPQGLPPPLQHFRNQPVKYANNVNRPSVRPPFNNNNFNQNQNSQNMRDNQFWNYPVNANQFGSSHQTHYSNKRFETDDDKYIMMKHQQIYPSDNMLHMIQQFVLATEKALKASSDILRTNSINNNEQNDLPISSNTPALNQAPLLGVARTEILSKGLLINTDQILSLIVLCASWPTKVLFNNIASMLQENFEEIWRDKIDVESDIENERIYVKSKDDFKLIISIVLTSPECESSLNLVSSHLANTSPSYLLSKKCCLDSLCALHSARWFQTRVSHLQHAAIIIRIFRYMTETSILWASLKYEVIELIVERILRGTHDQQQQQMTISSVFRLVLECLSSGLLLPDGPGLLDPCQKEPKNALDYLTVQQSEDITYAAQLALRMMAFEQLHKILDLEVLKSETNIDVGRKRPHPDDELAETANKKRMEASVV</sequence>
<gene>
    <name evidence="6" type="ORF">OVA965_LOCUS99</name>
    <name evidence="7" type="ORF">TMI583_LOCUS99</name>
</gene>
<dbReference type="GO" id="GO:0071011">
    <property type="term" value="C:precatalytic spliceosome"/>
    <property type="evidence" value="ECO:0007669"/>
    <property type="project" value="TreeGrafter"/>
</dbReference>
<evidence type="ECO:0000313" key="8">
    <source>
        <dbReference type="Proteomes" id="UP000677228"/>
    </source>
</evidence>
<dbReference type="SMART" id="SM00451">
    <property type="entry name" value="ZnF_U1"/>
    <property type="match status" value="3"/>
</dbReference>
<dbReference type="SMART" id="SM00572">
    <property type="entry name" value="DZF"/>
    <property type="match status" value="1"/>
</dbReference>
<dbReference type="PANTHER" id="PTHR45762">
    <property type="entry name" value="ZINC FINGER RNA-BINDING PROTEIN"/>
    <property type="match status" value="1"/>
</dbReference>
<dbReference type="Pfam" id="PF12874">
    <property type="entry name" value="zf-met"/>
    <property type="match status" value="2"/>
</dbReference>
<dbReference type="Pfam" id="PF07528">
    <property type="entry name" value="DZF_N"/>
    <property type="match status" value="1"/>
</dbReference>
<dbReference type="Gene3D" id="3.30.460.10">
    <property type="entry name" value="Beta Polymerase, domain 2"/>
    <property type="match status" value="1"/>
</dbReference>
<feature type="region of interest" description="Disordered" evidence="4">
    <location>
        <begin position="91"/>
        <end position="133"/>
    </location>
</feature>
<dbReference type="SMART" id="SM00355">
    <property type="entry name" value="ZnF_C2H2"/>
    <property type="match status" value="3"/>
</dbReference>
<dbReference type="InterPro" id="IPR036236">
    <property type="entry name" value="Znf_C2H2_sf"/>
</dbReference>
<organism evidence="6 8">
    <name type="scientific">Didymodactylos carnosus</name>
    <dbReference type="NCBI Taxonomy" id="1234261"/>
    <lineage>
        <taxon>Eukaryota</taxon>
        <taxon>Metazoa</taxon>
        <taxon>Spiralia</taxon>
        <taxon>Gnathifera</taxon>
        <taxon>Rotifera</taxon>
        <taxon>Eurotatoria</taxon>
        <taxon>Bdelloidea</taxon>
        <taxon>Philodinida</taxon>
        <taxon>Philodinidae</taxon>
        <taxon>Didymodactylos</taxon>
    </lineage>
</organism>
<dbReference type="Proteomes" id="UP000677228">
    <property type="component" value="Unassembled WGS sequence"/>
</dbReference>
<dbReference type="FunFam" id="1.10.1410.40:FF:000001">
    <property type="entry name" value="interleukin enhancer-binding factor 3 isoform X1"/>
    <property type="match status" value="1"/>
</dbReference>
<dbReference type="Gene3D" id="1.10.1410.40">
    <property type="match status" value="1"/>
</dbReference>
<feature type="region of interest" description="Disordered" evidence="4">
    <location>
        <begin position="374"/>
        <end position="396"/>
    </location>
</feature>
<evidence type="ECO:0000313" key="7">
    <source>
        <dbReference type="EMBL" id="CAF3493428.1"/>
    </source>
</evidence>
<dbReference type="PANTHER" id="PTHR45762:SF3">
    <property type="entry name" value="ZINC-FINGER PROTEIN AT 72D, ISOFORM B"/>
    <property type="match status" value="1"/>
</dbReference>
<dbReference type="InterPro" id="IPR003604">
    <property type="entry name" value="Matrin/U1-like-C_Znf_C2H2"/>
</dbReference>
<feature type="domain" description="DZF" evidence="5">
    <location>
        <begin position="445"/>
        <end position="814"/>
    </location>
</feature>
<dbReference type="Pfam" id="PF20965">
    <property type="entry name" value="DZF_C"/>
    <property type="match status" value="1"/>
</dbReference>
<feature type="region of interest" description="Disordered" evidence="4">
    <location>
        <begin position="789"/>
        <end position="815"/>
    </location>
</feature>
<evidence type="ECO:0000259" key="5">
    <source>
        <dbReference type="PROSITE" id="PS51703"/>
    </source>
</evidence>
<dbReference type="Proteomes" id="UP000682733">
    <property type="component" value="Unassembled WGS sequence"/>
</dbReference>
<dbReference type="EMBL" id="CAJNOK010000007">
    <property type="protein sequence ID" value="CAF0721816.1"/>
    <property type="molecule type" value="Genomic_DNA"/>
</dbReference>
<dbReference type="InterPro" id="IPR013087">
    <property type="entry name" value="Znf_C2H2_type"/>
</dbReference>
<dbReference type="AlphaFoldDB" id="A0A8S2CLS2"/>
<evidence type="ECO:0000256" key="3">
    <source>
        <dbReference type="ARBA" id="ARBA00022833"/>
    </source>
</evidence>
<keyword evidence="1" id="KW-0479">Metal-binding</keyword>
<dbReference type="Pfam" id="PF12171">
    <property type="entry name" value="zf-C2H2_jaz"/>
    <property type="match status" value="1"/>
</dbReference>
<dbReference type="GO" id="GO:0003725">
    <property type="term" value="F:double-stranded RNA binding"/>
    <property type="evidence" value="ECO:0007669"/>
    <property type="project" value="TreeGrafter"/>
</dbReference>
<dbReference type="InterPro" id="IPR049401">
    <property type="entry name" value="DZF_dom_N"/>
</dbReference>
<feature type="compositionally biased region" description="Polar residues" evidence="4">
    <location>
        <begin position="92"/>
        <end position="102"/>
    </location>
</feature>
<dbReference type="GO" id="GO:0008270">
    <property type="term" value="F:zinc ion binding"/>
    <property type="evidence" value="ECO:0007669"/>
    <property type="project" value="UniProtKB-KW"/>
</dbReference>
<dbReference type="PROSITE" id="PS51703">
    <property type="entry name" value="DZF"/>
    <property type="match status" value="1"/>
</dbReference>
<dbReference type="InterPro" id="IPR006561">
    <property type="entry name" value="DZF_dom"/>
</dbReference>
<dbReference type="EMBL" id="CAJOBA010000007">
    <property type="protein sequence ID" value="CAF3493428.1"/>
    <property type="molecule type" value="Genomic_DNA"/>
</dbReference>
<reference evidence="6" key="1">
    <citation type="submission" date="2021-02" db="EMBL/GenBank/DDBJ databases">
        <authorList>
            <person name="Nowell W R."/>
        </authorList>
    </citation>
    <scope>NUCLEOTIDE SEQUENCE</scope>
</reference>
<protein>
    <recommendedName>
        <fullName evidence="5">DZF domain-containing protein</fullName>
    </recommendedName>
</protein>
<keyword evidence="3" id="KW-0862">Zinc</keyword>
<accession>A0A8S2CLS2</accession>
<dbReference type="GO" id="GO:0003727">
    <property type="term" value="F:single-stranded RNA binding"/>
    <property type="evidence" value="ECO:0007669"/>
    <property type="project" value="TreeGrafter"/>
</dbReference>
<name>A0A8S2CLS2_9BILA</name>
<dbReference type="Gene3D" id="3.30.160.60">
    <property type="entry name" value="Classic Zinc Finger"/>
    <property type="match status" value="3"/>
</dbReference>
<proteinExistence type="predicted"/>
<dbReference type="PROSITE" id="PS00028">
    <property type="entry name" value="ZINC_FINGER_C2H2_1"/>
    <property type="match status" value="1"/>
</dbReference>
<evidence type="ECO:0000313" key="6">
    <source>
        <dbReference type="EMBL" id="CAF0721816.1"/>
    </source>
</evidence>
<keyword evidence="2" id="KW-0863">Zinc-finger</keyword>